<gene>
    <name evidence="3" type="ORF">ACFO0B_19325</name>
</gene>
<reference evidence="4" key="1">
    <citation type="journal article" date="2019" name="Int. J. Syst. Evol. Microbiol.">
        <title>The Global Catalogue of Microorganisms (GCM) 10K type strain sequencing project: providing services to taxonomists for standard genome sequencing and annotation.</title>
        <authorList>
            <consortium name="The Broad Institute Genomics Platform"/>
            <consortium name="The Broad Institute Genome Sequencing Center for Infectious Disease"/>
            <person name="Wu L."/>
            <person name="Ma J."/>
        </authorList>
    </citation>
    <scope>NUCLEOTIDE SEQUENCE [LARGE SCALE GENOMIC DNA]</scope>
    <source>
        <strain evidence="4">CGMCC 4.7330</strain>
    </source>
</reference>
<feature type="transmembrane region" description="Helical" evidence="2">
    <location>
        <begin position="31"/>
        <end position="49"/>
    </location>
</feature>
<proteinExistence type="predicted"/>
<dbReference type="EMBL" id="JBHSAX010000016">
    <property type="protein sequence ID" value="MFC3964142.1"/>
    <property type="molecule type" value="Genomic_DNA"/>
</dbReference>
<comment type="caution">
    <text evidence="3">The sequence shown here is derived from an EMBL/GenBank/DDBJ whole genome shotgun (WGS) entry which is preliminary data.</text>
</comment>
<feature type="compositionally biased region" description="Gly residues" evidence="1">
    <location>
        <begin position="61"/>
        <end position="84"/>
    </location>
</feature>
<evidence type="ECO:0000313" key="4">
    <source>
        <dbReference type="Proteomes" id="UP001595696"/>
    </source>
</evidence>
<evidence type="ECO:0000313" key="3">
    <source>
        <dbReference type="EMBL" id="MFC3964142.1"/>
    </source>
</evidence>
<keyword evidence="2" id="KW-0812">Transmembrane</keyword>
<keyword evidence="4" id="KW-1185">Reference proteome</keyword>
<accession>A0ABV8DXC2</accession>
<name>A0ABV8DXC2_9NOCA</name>
<organism evidence="3 4">
    <name type="scientific">Nocardia jiangsuensis</name>
    <dbReference type="NCBI Taxonomy" id="1691563"/>
    <lineage>
        <taxon>Bacteria</taxon>
        <taxon>Bacillati</taxon>
        <taxon>Actinomycetota</taxon>
        <taxon>Actinomycetes</taxon>
        <taxon>Mycobacteriales</taxon>
        <taxon>Nocardiaceae</taxon>
        <taxon>Nocardia</taxon>
    </lineage>
</organism>
<evidence type="ECO:0000256" key="1">
    <source>
        <dbReference type="SAM" id="MobiDB-lite"/>
    </source>
</evidence>
<keyword evidence="2" id="KW-0472">Membrane</keyword>
<evidence type="ECO:0000256" key="2">
    <source>
        <dbReference type="SAM" id="Phobius"/>
    </source>
</evidence>
<keyword evidence="2" id="KW-1133">Transmembrane helix</keyword>
<dbReference type="RefSeq" id="WP_378613918.1">
    <property type="nucleotide sequence ID" value="NZ_JBHSAX010000016.1"/>
</dbReference>
<sequence length="84" mass="7933">MLYFRAVALVGVAIFFFSNNGGPLGVALTVVAVGMLGFAIANSLGVVEVQRDGRWSAGSSDSGGGYDGGGGGCGGGGCGGGGGD</sequence>
<feature type="region of interest" description="Disordered" evidence="1">
    <location>
        <begin position="56"/>
        <end position="84"/>
    </location>
</feature>
<dbReference type="Proteomes" id="UP001595696">
    <property type="component" value="Unassembled WGS sequence"/>
</dbReference>
<protein>
    <submittedName>
        <fullName evidence="3">Uncharacterized protein</fullName>
    </submittedName>
</protein>